<protein>
    <submittedName>
        <fullName evidence="2">MarR family transcriptional regulator</fullName>
    </submittedName>
</protein>
<keyword evidence="3" id="KW-1185">Reference proteome</keyword>
<dbReference type="EMBL" id="QNTQ01000002">
    <property type="protein sequence ID" value="RBI87110.1"/>
    <property type="molecule type" value="Genomic_DNA"/>
</dbReference>
<dbReference type="AlphaFoldDB" id="A0A365UCG4"/>
<dbReference type="Gene3D" id="1.10.10.10">
    <property type="entry name" value="Winged helix-like DNA-binding domain superfamily/Winged helix DNA-binding domain"/>
    <property type="match status" value="1"/>
</dbReference>
<dbReference type="SMART" id="SM00347">
    <property type="entry name" value="HTH_MARR"/>
    <property type="match status" value="1"/>
</dbReference>
<gene>
    <name evidence="2" type="ORF">DRV85_03010</name>
</gene>
<dbReference type="SUPFAM" id="SSF46785">
    <property type="entry name" value="Winged helix' DNA-binding domain"/>
    <property type="match status" value="1"/>
</dbReference>
<dbReference type="GO" id="GO:0006950">
    <property type="term" value="P:response to stress"/>
    <property type="evidence" value="ECO:0007669"/>
    <property type="project" value="TreeGrafter"/>
</dbReference>
<dbReference type="PANTHER" id="PTHR33164:SF43">
    <property type="entry name" value="HTH-TYPE TRANSCRIPTIONAL REPRESSOR YETL"/>
    <property type="match status" value="1"/>
</dbReference>
<dbReference type="PANTHER" id="PTHR33164">
    <property type="entry name" value="TRANSCRIPTIONAL REGULATOR, MARR FAMILY"/>
    <property type="match status" value="1"/>
</dbReference>
<dbReference type="InterPro" id="IPR039422">
    <property type="entry name" value="MarR/SlyA-like"/>
</dbReference>
<accession>A0A365UCG4</accession>
<dbReference type="GO" id="GO:0003700">
    <property type="term" value="F:DNA-binding transcription factor activity"/>
    <property type="evidence" value="ECO:0007669"/>
    <property type="project" value="InterPro"/>
</dbReference>
<sequence length="176" mass="18863">MRRRASPRFWKSARRASAEIMPRRPAPPAATPLDAGLRAFTGYHLRRAMAVVQAEVNETLAPLGLRMVPFSVLVVIADNPGLRSSQLAEALGMERSNLTPVVEGLVRDGLIARAAADDDRRAHALAATPRGAALAARARAAVAEQDMRLTEQMSPEARAQLVALLDAIETRRAGAG</sequence>
<proteinExistence type="predicted"/>
<reference evidence="2 3" key="1">
    <citation type="submission" date="2018-07" db="EMBL/GenBank/DDBJ databases">
        <title>Rhodosalinus sp. strain E84T genomic sequence and assembly.</title>
        <authorList>
            <person name="Liu Z.-W."/>
            <person name="Lu D.-C."/>
        </authorList>
    </citation>
    <scope>NUCLEOTIDE SEQUENCE [LARGE SCALE GENOMIC DNA]</scope>
    <source>
        <strain evidence="2 3">E84</strain>
    </source>
</reference>
<name>A0A365UCG4_9RHOB</name>
<dbReference type="PRINTS" id="PR00598">
    <property type="entry name" value="HTHMARR"/>
</dbReference>
<organism evidence="2 3">
    <name type="scientific">Rhodosalinus halophilus</name>
    <dbReference type="NCBI Taxonomy" id="2259333"/>
    <lineage>
        <taxon>Bacteria</taxon>
        <taxon>Pseudomonadati</taxon>
        <taxon>Pseudomonadota</taxon>
        <taxon>Alphaproteobacteria</taxon>
        <taxon>Rhodobacterales</taxon>
        <taxon>Paracoccaceae</taxon>
        <taxon>Rhodosalinus</taxon>
    </lineage>
</organism>
<dbReference type="InterPro" id="IPR036388">
    <property type="entry name" value="WH-like_DNA-bd_sf"/>
</dbReference>
<evidence type="ECO:0000313" key="2">
    <source>
        <dbReference type="EMBL" id="RBI87110.1"/>
    </source>
</evidence>
<dbReference type="Proteomes" id="UP000253370">
    <property type="component" value="Unassembled WGS sequence"/>
</dbReference>
<evidence type="ECO:0000259" key="1">
    <source>
        <dbReference type="PROSITE" id="PS50995"/>
    </source>
</evidence>
<comment type="caution">
    <text evidence="2">The sequence shown here is derived from an EMBL/GenBank/DDBJ whole genome shotgun (WGS) entry which is preliminary data.</text>
</comment>
<evidence type="ECO:0000313" key="3">
    <source>
        <dbReference type="Proteomes" id="UP000253370"/>
    </source>
</evidence>
<dbReference type="Pfam" id="PF12802">
    <property type="entry name" value="MarR_2"/>
    <property type="match status" value="1"/>
</dbReference>
<dbReference type="InterPro" id="IPR036390">
    <property type="entry name" value="WH_DNA-bd_sf"/>
</dbReference>
<dbReference type="PROSITE" id="PS50995">
    <property type="entry name" value="HTH_MARR_2"/>
    <property type="match status" value="1"/>
</dbReference>
<dbReference type="InterPro" id="IPR000835">
    <property type="entry name" value="HTH_MarR-typ"/>
</dbReference>
<feature type="domain" description="HTH marR-type" evidence="1">
    <location>
        <begin position="38"/>
        <end position="170"/>
    </location>
</feature>